<dbReference type="Pfam" id="PF00571">
    <property type="entry name" value="CBS"/>
    <property type="match status" value="2"/>
</dbReference>
<feature type="transmembrane region" description="Helical" evidence="9">
    <location>
        <begin position="279"/>
        <end position="297"/>
    </location>
</feature>
<evidence type="ECO:0000256" key="1">
    <source>
        <dbReference type="ARBA" id="ARBA00004141"/>
    </source>
</evidence>
<evidence type="ECO:0000256" key="3">
    <source>
        <dbReference type="ARBA" id="ARBA00022448"/>
    </source>
</evidence>
<evidence type="ECO:0000259" key="10">
    <source>
        <dbReference type="PROSITE" id="PS51371"/>
    </source>
</evidence>
<dbReference type="SUPFAM" id="SSF158791">
    <property type="entry name" value="MgtE N-terminal domain-like"/>
    <property type="match status" value="1"/>
</dbReference>
<evidence type="ECO:0000313" key="12">
    <source>
        <dbReference type="Proteomes" id="UP000824071"/>
    </source>
</evidence>
<feature type="transmembrane region" description="Helical" evidence="9">
    <location>
        <begin position="303"/>
        <end position="325"/>
    </location>
</feature>
<sequence length="444" mass="50290">MYEKITELLEKKAYPQLKEILSDMNEADIAAVLKELPQEKLPLVYRILPKELAAEVFVNMDSDDQEFLIRAFSDNELREVLDEMYVDDAVDVIEEMPATVVKRILQHTDPEMRKSINEILQYPEDSAGSLMTTEYVDLKKYMTVADAFTRIRRTGVDKETIYICYVTDENRKLLGIVTVKDLLLSDSTDKIFEIMDTNIISTSTLEDKEVVAEKFRKYDLLALPVVDRENRLVGIITIDDAMDVLQDENTEDIEKMAAITPTDKPYLKMGVFEIWKKRFPWLLLLMVSATFTGRIIQSFESALQAYVVLTAYIPMLMGTGGNCGAQSSTTIIRGLSLGEIRFRDTFKVIWKEFRVAFFCGATLAAVNFGRLMLMDHVSVVVAAIVSLSMILTIVLAKFIGSLLPILAKRIHLDPAVMANPFISTIVDALSLLIYFEVASWLLPI</sequence>
<dbReference type="PANTHER" id="PTHR43773">
    <property type="entry name" value="MAGNESIUM TRANSPORTER MGTE"/>
    <property type="match status" value="1"/>
</dbReference>
<reference evidence="11" key="2">
    <citation type="journal article" date="2021" name="PeerJ">
        <title>Extensive microbial diversity within the chicken gut microbiome revealed by metagenomics and culture.</title>
        <authorList>
            <person name="Gilroy R."/>
            <person name="Ravi A."/>
            <person name="Getino M."/>
            <person name="Pursley I."/>
            <person name="Horton D.L."/>
            <person name="Alikhan N.F."/>
            <person name="Baker D."/>
            <person name="Gharbi K."/>
            <person name="Hall N."/>
            <person name="Watson M."/>
            <person name="Adriaenssens E.M."/>
            <person name="Foster-Nyarko E."/>
            <person name="Jarju S."/>
            <person name="Secka A."/>
            <person name="Antonio M."/>
            <person name="Oren A."/>
            <person name="Chaudhuri R.R."/>
            <person name="La Ragione R."/>
            <person name="Hildebrand F."/>
            <person name="Pallen M.J."/>
        </authorList>
    </citation>
    <scope>NUCLEOTIDE SEQUENCE</scope>
    <source>
        <strain evidence="11">ChiGjej1B1-19959</strain>
    </source>
</reference>
<dbReference type="CDD" id="cd04606">
    <property type="entry name" value="CBS_pair_Mg_transporter"/>
    <property type="match status" value="1"/>
</dbReference>
<dbReference type="SUPFAM" id="SSF161093">
    <property type="entry name" value="MgtE membrane domain-like"/>
    <property type="match status" value="1"/>
</dbReference>
<reference evidence="11" key="1">
    <citation type="submission" date="2020-10" db="EMBL/GenBank/DDBJ databases">
        <authorList>
            <person name="Gilroy R."/>
        </authorList>
    </citation>
    <scope>NUCLEOTIDE SEQUENCE</scope>
    <source>
        <strain evidence="11">ChiGjej1B1-19959</strain>
    </source>
</reference>
<feature type="transmembrane region" description="Helical" evidence="9">
    <location>
        <begin position="421"/>
        <end position="442"/>
    </location>
</feature>
<keyword evidence="8" id="KW-0129">CBS domain</keyword>
<evidence type="ECO:0000256" key="5">
    <source>
        <dbReference type="ARBA" id="ARBA00022842"/>
    </source>
</evidence>
<comment type="caution">
    <text evidence="11">The sequence shown here is derived from an EMBL/GenBank/DDBJ whole genome shotgun (WGS) entry which is preliminary data.</text>
</comment>
<dbReference type="InterPro" id="IPR038076">
    <property type="entry name" value="MgtE_N_sf"/>
</dbReference>
<dbReference type="InterPro" id="IPR046342">
    <property type="entry name" value="CBS_dom_sf"/>
</dbReference>
<dbReference type="AlphaFoldDB" id="A0A9D1LEF1"/>
<dbReference type="EMBL" id="DVMW01000026">
    <property type="protein sequence ID" value="HIU35652.1"/>
    <property type="molecule type" value="Genomic_DNA"/>
</dbReference>
<dbReference type="PANTHER" id="PTHR43773:SF1">
    <property type="entry name" value="MAGNESIUM TRANSPORTER MGTE"/>
    <property type="match status" value="1"/>
</dbReference>
<evidence type="ECO:0000256" key="2">
    <source>
        <dbReference type="ARBA" id="ARBA00009749"/>
    </source>
</evidence>
<dbReference type="Pfam" id="PF01769">
    <property type="entry name" value="MgtE"/>
    <property type="match status" value="1"/>
</dbReference>
<feature type="transmembrane region" description="Helical" evidence="9">
    <location>
        <begin position="353"/>
        <end position="373"/>
    </location>
</feature>
<organism evidence="11 12">
    <name type="scientific">Candidatus Fimenecus excrementigallinarum</name>
    <dbReference type="NCBI Taxonomy" id="2840816"/>
    <lineage>
        <taxon>Bacteria</taxon>
        <taxon>Bacillati</taxon>
        <taxon>Bacillota</taxon>
        <taxon>Clostridia</taxon>
        <taxon>Candidatus Fimenecus</taxon>
    </lineage>
</organism>
<name>A0A9D1LEF1_9FIRM</name>
<dbReference type="InterPro" id="IPR000644">
    <property type="entry name" value="CBS_dom"/>
</dbReference>
<dbReference type="Gene3D" id="3.10.580.10">
    <property type="entry name" value="CBS-domain"/>
    <property type="match status" value="1"/>
</dbReference>
<feature type="domain" description="CBS" evidence="10">
    <location>
        <begin position="195"/>
        <end position="251"/>
    </location>
</feature>
<evidence type="ECO:0000256" key="9">
    <source>
        <dbReference type="RuleBase" id="RU362011"/>
    </source>
</evidence>
<keyword evidence="5 9" id="KW-0460">Magnesium</keyword>
<dbReference type="InterPro" id="IPR006669">
    <property type="entry name" value="MgtE_transporter"/>
</dbReference>
<evidence type="ECO:0000256" key="4">
    <source>
        <dbReference type="ARBA" id="ARBA00022692"/>
    </source>
</evidence>
<proteinExistence type="inferred from homology"/>
<accession>A0A9D1LEF1</accession>
<dbReference type="InterPro" id="IPR036739">
    <property type="entry name" value="SLC41_membr_dom_sf"/>
</dbReference>
<comment type="subunit">
    <text evidence="9">Homodimer.</text>
</comment>
<dbReference type="NCBIfam" id="TIGR00400">
    <property type="entry name" value="mgtE"/>
    <property type="match status" value="1"/>
</dbReference>
<feature type="domain" description="CBS" evidence="10">
    <location>
        <begin position="131"/>
        <end position="194"/>
    </location>
</feature>
<dbReference type="GO" id="GO:0015095">
    <property type="term" value="F:magnesium ion transmembrane transporter activity"/>
    <property type="evidence" value="ECO:0007669"/>
    <property type="project" value="UniProtKB-UniRule"/>
</dbReference>
<dbReference type="GO" id="GO:0005886">
    <property type="term" value="C:plasma membrane"/>
    <property type="evidence" value="ECO:0007669"/>
    <property type="project" value="UniProtKB-SubCell"/>
</dbReference>
<dbReference type="SMART" id="SM00116">
    <property type="entry name" value="CBS"/>
    <property type="match status" value="2"/>
</dbReference>
<dbReference type="Gene3D" id="1.10.357.20">
    <property type="entry name" value="SLC41 divalent cation transporters, integral membrane domain"/>
    <property type="match status" value="1"/>
</dbReference>
<comment type="similarity">
    <text evidence="2 9">Belongs to the SLC41A transporter family.</text>
</comment>
<dbReference type="SUPFAM" id="SSF54631">
    <property type="entry name" value="CBS-domain pair"/>
    <property type="match status" value="1"/>
</dbReference>
<dbReference type="Pfam" id="PF03448">
    <property type="entry name" value="MgtE_N"/>
    <property type="match status" value="1"/>
</dbReference>
<feature type="transmembrane region" description="Helical" evidence="9">
    <location>
        <begin position="379"/>
        <end position="400"/>
    </location>
</feature>
<dbReference type="Gene3D" id="1.25.60.10">
    <property type="entry name" value="MgtE N-terminal domain-like"/>
    <property type="match status" value="1"/>
</dbReference>
<dbReference type="InterPro" id="IPR006667">
    <property type="entry name" value="SLC41_membr_dom"/>
</dbReference>
<dbReference type="SMART" id="SM00924">
    <property type="entry name" value="MgtE_N"/>
    <property type="match status" value="1"/>
</dbReference>
<comment type="function">
    <text evidence="9">Acts as a magnesium transporter.</text>
</comment>
<evidence type="ECO:0000256" key="8">
    <source>
        <dbReference type="PROSITE-ProRule" id="PRU00703"/>
    </source>
</evidence>
<keyword evidence="9" id="KW-1003">Cell membrane</keyword>
<keyword evidence="6 9" id="KW-1133">Transmembrane helix</keyword>
<keyword evidence="3 9" id="KW-0813">Transport</keyword>
<keyword evidence="7 9" id="KW-0472">Membrane</keyword>
<dbReference type="InterPro" id="IPR006668">
    <property type="entry name" value="Mg_transptr_MgtE_intracell_dom"/>
</dbReference>
<dbReference type="Proteomes" id="UP000824071">
    <property type="component" value="Unassembled WGS sequence"/>
</dbReference>
<evidence type="ECO:0000256" key="7">
    <source>
        <dbReference type="ARBA" id="ARBA00023136"/>
    </source>
</evidence>
<comment type="subcellular location">
    <subcellularLocation>
        <location evidence="9">Cell membrane</location>
        <topology evidence="9">Multi-pass membrane protein</topology>
    </subcellularLocation>
    <subcellularLocation>
        <location evidence="1">Membrane</location>
        <topology evidence="1">Multi-pass membrane protein</topology>
    </subcellularLocation>
</comment>
<dbReference type="PROSITE" id="PS51371">
    <property type="entry name" value="CBS"/>
    <property type="match status" value="2"/>
</dbReference>
<protein>
    <recommendedName>
        <fullName evidence="9">Magnesium transporter MgtE</fullName>
    </recommendedName>
</protein>
<gene>
    <name evidence="11" type="primary">mgtE</name>
    <name evidence="11" type="ORF">IAC53_03485</name>
</gene>
<dbReference type="GO" id="GO:0046872">
    <property type="term" value="F:metal ion binding"/>
    <property type="evidence" value="ECO:0007669"/>
    <property type="project" value="UniProtKB-KW"/>
</dbReference>
<evidence type="ECO:0000313" key="11">
    <source>
        <dbReference type="EMBL" id="HIU35652.1"/>
    </source>
</evidence>
<evidence type="ECO:0000256" key="6">
    <source>
        <dbReference type="ARBA" id="ARBA00022989"/>
    </source>
</evidence>
<keyword evidence="4 9" id="KW-0812">Transmembrane</keyword>
<keyword evidence="9" id="KW-0479">Metal-binding</keyword>